<dbReference type="SMART" id="SM00903">
    <property type="entry name" value="Flavin_Reduct"/>
    <property type="match status" value="1"/>
</dbReference>
<comment type="similarity">
    <text evidence="3">Belongs to the flavoredoxin family.</text>
</comment>
<dbReference type="PANTHER" id="PTHR43567:SF1">
    <property type="entry name" value="FLAVOREDOXIN"/>
    <property type="match status" value="1"/>
</dbReference>
<dbReference type="InterPro" id="IPR002563">
    <property type="entry name" value="Flavin_Rdtase-like_dom"/>
</dbReference>
<keyword evidence="2" id="KW-0285">Flavoprotein</keyword>
<dbReference type="Proteomes" id="UP000886847">
    <property type="component" value="Unassembled WGS sequence"/>
</dbReference>
<proteinExistence type="inferred from homology"/>
<dbReference type="EMBL" id="DXEW01000018">
    <property type="protein sequence ID" value="HIX50331.1"/>
    <property type="molecule type" value="Genomic_DNA"/>
</dbReference>
<reference evidence="5" key="1">
    <citation type="journal article" date="2021" name="PeerJ">
        <title>Extensive microbial diversity within the chicken gut microbiome revealed by metagenomics and culture.</title>
        <authorList>
            <person name="Gilroy R."/>
            <person name="Ravi A."/>
            <person name="Getino M."/>
            <person name="Pursley I."/>
            <person name="Horton D.L."/>
            <person name="Alikhan N.F."/>
            <person name="Baker D."/>
            <person name="Gharbi K."/>
            <person name="Hall N."/>
            <person name="Watson M."/>
            <person name="Adriaenssens E.M."/>
            <person name="Foster-Nyarko E."/>
            <person name="Jarju S."/>
            <person name="Secka A."/>
            <person name="Antonio M."/>
            <person name="Oren A."/>
            <person name="Chaudhuri R.R."/>
            <person name="La Ragione R."/>
            <person name="Hildebrand F."/>
            <person name="Pallen M.J."/>
        </authorList>
    </citation>
    <scope>NUCLEOTIDE SEQUENCE</scope>
    <source>
        <strain evidence="5">2189</strain>
    </source>
</reference>
<dbReference type="SUPFAM" id="SSF50475">
    <property type="entry name" value="FMN-binding split barrel"/>
    <property type="match status" value="1"/>
</dbReference>
<dbReference type="Gene3D" id="2.30.110.10">
    <property type="entry name" value="Electron Transport, Fmn-binding Protein, Chain A"/>
    <property type="match status" value="1"/>
</dbReference>
<evidence type="ECO:0000259" key="4">
    <source>
        <dbReference type="SMART" id="SM00903"/>
    </source>
</evidence>
<dbReference type="Pfam" id="PF01613">
    <property type="entry name" value="Flavin_Reduct"/>
    <property type="match status" value="1"/>
</dbReference>
<evidence type="ECO:0000256" key="1">
    <source>
        <dbReference type="ARBA" id="ARBA00001917"/>
    </source>
</evidence>
<dbReference type="PANTHER" id="PTHR43567">
    <property type="entry name" value="FLAVOREDOXIN-RELATED-RELATED"/>
    <property type="match status" value="1"/>
</dbReference>
<reference evidence="5" key="2">
    <citation type="submission" date="2021-04" db="EMBL/GenBank/DDBJ databases">
        <authorList>
            <person name="Gilroy R."/>
        </authorList>
    </citation>
    <scope>NUCLEOTIDE SEQUENCE</scope>
    <source>
        <strain evidence="5">2189</strain>
    </source>
</reference>
<evidence type="ECO:0000256" key="3">
    <source>
        <dbReference type="ARBA" id="ARBA00038054"/>
    </source>
</evidence>
<comment type="cofactor">
    <cofactor evidence="1">
        <name>FMN</name>
        <dbReference type="ChEBI" id="CHEBI:58210"/>
    </cofactor>
</comment>
<dbReference type="PROSITE" id="PS51257">
    <property type="entry name" value="PROKAR_LIPOPROTEIN"/>
    <property type="match status" value="1"/>
</dbReference>
<comment type="caution">
    <text evidence="5">The sequence shown here is derived from an EMBL/GenBank/DDBJ whole genome shotgun (WGS) entry which is preliminary data.</text>
</comment>
<feature type="domain" description="Flavin reductase like" evidence="4">
    <location>
        <begin position="11"/>
        <end position="149"/>
    </location>
</feature>
<gene>
    <name evidence="5" type="ORF">H9851_03510</name>
</gene>
<dbReference type="AlphaFoldDB" id="A0A9D1W042"/>
<organism evidence="5 6">
    <name type="scientific">Candidatus Borkfalkia faecavium</name>
    <dbReference type="NCBI Taxonomy" id="2838508"/>
    <lineage>
        <taxon>Bacteria</taxon>
        <taxon>Bacillati</taxon>
        <taxon>Bacillota</taxon>
        <taxon>Clostridia</taxon>
        <taxon>Christensenellales</taxon>
        <taxon>Christensenellaceae</taxon>
        <taxon>Candidatus Borkfalkia</taxon>
    </lineage>
</organism>
<name>A0A9D1W042_9FIRM</name>
<evidence type="ECO:0000313" key="5">
    <source>
        <dbReference type="EMBL" id="HIX50331.1"/>
    </source>
</evidence>
<dbReference type="InterPro" id="IPR012349">
    <property type="entry name" value="Split_barrel_FMN-bd"/>
</dbReference>
<evidence type="ECO:0000256" key="2">
    <source>
        <dbReference type="ARBA" id="ARBA00022630"/>
    </source>
</evidence>
<accession>A0A9D1W042</accession>
<dbReference type="GO" id="GO:0010181">
    <property type="term" value="F:FMN binding"/>
    <property type="evidence" value="ECO:0007669"/>
    <property type="project" value="InterPro"/>
</dbReference>
<protein>
    <submittedName>
        <fullName evidence="5">Flavin reductase family protein</fullName>
    </submittedName>
</protein>
<evidence type="ECO:0000313" key="6">
    <source>
        <dbReference type="Proteomes" id="UP000886847"/>
    </source>
</evidence>
<sequence>MKTEIPASTLLAPVPAVMVSCGDMHTSDIVTIAWAGTVNSDPPMLSISVRRSRYSYGLIKATGEFVVNLVDAALLHTLDGCGVVSGRDVDKFEKFHLTRQKCSRVSAPAVAECPVSLECAVRETVELPSHVMFIAEIVGVTADERWMRGGRLYIPEGAPVAYVQNRYVETGKTVGSYGFTAKK</sequence>
<dbReference type="GO" id="GO:0016646">
    <property type="term" value="F:oxidoreductase activity, acting on the CH-NH group of donors, NAD or NADP as acceptor"/>
    <property type="evidence" value="ECO:0007669"/>
    <property type="project" value="UniProtKB-ARBA"/>
</dbReference>
<dbReference type="InterPro" id="IPR052174">
    <property type="entry name" value="Flavoredoxin"/>
</dbReference>